<gene>
    <name evidence="1" type="ORF">VR7878_03971</name>
</gene>
<dbReference type="EMBL" id="FULE01000091">
    <property type="protein sequence ID" value="SJN60067.1"/>
    <property type="molecule type" value="Genomic_DNA"/>
</dbReference>
<dbReference type="Proteomes" id="UP000188276">
    <property type="component" value="Unassembled WGS sequence"/>
</dbReference>
<evidence type="ECO:0000313" key="2">
    <source>
        <dbReference type="Proteomes" id="UP000188276"/>
    </source>
</evidence>
<accession>A0A1R4LUQ8</accession>
<keyword evidence="2" id="KW-1185">Reference proteome</keyword>
<organism evidence="1 2">
    <name type="scientific">Vibrio ruber (strain DSM 16370 / JCM 11486 / BCRC 17186 / CECT 7878 / LMG 23124 / VR1)</name>
    <dbReference type="NCBI Taxonomy" id="1123498"/>
    <lineage>
        <taxon>Bacteria</taxon>
        <taxon>Pseudomonadati</taxon>
        <taxon>Pseudomonadota</taxon>
        <taxon>Gammaproteobacteria</taxon>
        <taxon>Vibrionales</taxon>
        <taxon>Vibrionaceae</taxon>
        <taxon>Vibrio</taxon>
    </lineage>
</organism>
<name>A0A1R4LUQ8_VIBR1</name>
<reference evidence="2" key="1">
    <citation type="submission" date="2017-02" db="EMBL/GenBank/DDBJ databases">
        <authorList>
            <person name="Rodrigo-Torres L."/>
            <person name="Arahal R.D."/>
            <person name="Lucena T."/>
        </authorList>
    </citation>
    <scope>NUCLEOTIDE SEQUENCE [LARGE SCALE GENOMIC DNA]</scope>
    <source>
        <strain evidence="2">CECT 7878</strain>
    </source>
</reference>
<protein>
    <submittedName>
        <fullName evidence="1">Uncharacterized protein</fullName>
    </submittedName>
</protein>
<evidence type="ECO:0000313" key="1">
    <source>
        <dbReference type="EMBL" id="SJN60067.1"/>
    </source>
</evidence>
<proteinExistence type="predicted"/>
<sequence>MAENSVQSPAISQLEALTHPIEQIVYRILKQDPDARADKIWNMMRTEFRQGGARQYDVDGVIESMSADDICWFGKGLETENEMGYEAFRKNTVYKVRKLVKRT</sequence>
<dbReference type="AlphaFoldDB" id="A0A1R4LUQ8"/>